<evidence type="ECO:0008006" key="4">
    <source>
        <dbReference type="Google" id="ProtNLM"/>
    </source>
</evidence>
<dbReference type="RefSeq" id="WP_085514279.1">
    <property type="nucleotide sequence ID" value="NZ_FXAP01000008.1"/>
</dbReference>
<evidence type="ECO:0000313" key="3">
    <source>
        <dbReference type="Proteomes" id="UP000266915"/>
    </source>
</evidence>
<protein>
    <recommendedName>
        <fullName evidence="4">Bacterial Ig domain-containing protein</fullName>
    </recommendedName>
</protein>
<dbReference type="GO" id="GO:0005975">
    <property type="term" value="P:carbohydrate metabolic process"/>
    <property type="evidence" value="ECO:0007669"/>
    <property type="project" value="UniProtKB-ARBA"/>
</dbReference>
<gene>
    <name evidence="2" type="ORF">EDD42_0258</name>
</gene>
<keyword evidence="3" id="KW-1185">Reference proteome</keyword>
<feature type="chain" id="PRO_5039136274" description="Bacterial Ig domain-containing protein" evidence="1">
    <location>
        <begin position="27"/>
        <end position="649"/>
    </location>
</feature>
<feature type="signal peptide" evidence="1">
    <location>
        <begin position="1"/>
        <end position="26"/>
    </location>
</feature>
<evidence type="ECO:0000256" key="1">
    <source>
        <dbReference type="SAM" id="SignalP"/>
    </source>
</evidence>
<accession>A0A3N2BY78</accession>
<dbReference type="Proteomes" id="UP000266915">
    <property type="component" value="Unassembled WGS sequence"/>
</dbReference>
<dbReference type="InterPro" id="IPR013783">
    <property type="entry name" value="Ig-like_fold"/>
</dbReference>
<dbReference type="Gene3D" id="2.60.40.10">
    <property type="entry name" value="Immunoglobulins"/>
    <property type="match status" value="1"/>
</dbReference>
<reference evidence="2 3" key="1">
    <citation type="submission" date="2018-11" db="EMBL/GenBank/DDBJ databases">
        <title>Sequencing the genomes of 1000 actinobacteria strains.</title>
        <authorList>
            <person name="Klenk H.-P."/>
        </authorList>
    </citation>
    <scope>NUCLEOTIDE SEQUENCE [LARGE SCALE GENOMIC DNA]</scope>
    <source>
        <strain evidence="2 3">DSM 14012</strain>
    </source>
</reference>
<sequence>MKLSIPVSVLSLVGITASLLSGPAVSATATPAGHQPTAAAVQGRFVGQAFPSGSGSYFAVGTATDLLNPVRTTTHTTLREALATAERWTFPSADASGPITTAAGGVTRCLQPDPSQAYKYVYPAVCNGSTAQQWAWEAFENGRVGGFGLVSNSGAGGFLRQFDGRLAVGGLGVATDADRVLPEGVDPVPVAEPVSLETPAPGAIVRDPRPEFGGRGTPDATIEILDRAGLLLGTTAVRSDGGWTAVPTRDLAAGAQSGTIRQLSDESTANWSVTYRAVTAVTVEAPALDATIDVPRPVFSGLGEPGATVTVVDDLTGAILVEVEVDETGAWNQRSLRTLEQRAYTATATQVFDGQRTTAPLRFTYREPAPEPGPIEDVTLGSPAIGEVVETPVPVFSGRGEPGAMIRVIGAWGTEIGSATVGEDHLWTATLNKTLIPGRYSGGSVRQEIDGAEQSRVPYDFTVRAAAAVAPLVVQAPSTGGVVASSVPVFSGKAQPGARLEIWSAWGDLVGTTDAVAASGSWSITWNKSLLPARYAGGSVRQVVGGIETHRVAYDFTVASPLTVTSPKIGDTLTGTRPVFTGRATPFAEIEIIGLWGTRLGTGTANSSGDWTVQWSSDYLPGRYQGGRVEQRVNDAFVDQAGYDFRLVR</sequence>
<name>A0A3N2BY78_9MICO</name>
<dbReference type="EMBL" id="RKHL01000001">
    <property type="protein sequence ID" value="ROR80221.1"/>
    <property type="molecule type" value="Genomic_DNA"/>
</dbReference>
<comment type="caution">
    <text evidence="2">The sequence shown here is derived from an EMBL/GenBank/DDBJ whole genome shotgun (WGS) entry which is preliminary data.</text>
</comment>
<keyword evidence="1" id="KW-0732">Signal</keyword>
<organism evidence="2 3">
    <name type="scientific">Plantibacter flavus</name>
    <dbReference type="NCBI Taxonomy" id="150123"/>
    <lineage>
        <taxon>Bacteria</taxon>
        <taxon>Bacillati</taxon>
        <taxon>Actinomycetota</taxon>
        <taxon>Actinomycetes</taxon>
        <taxon>Micrococcales</taxon>
        <taxon>Microbacteriaceae</taxon>
        <taxon>Plantibacter</taxon>
    </lineage>
</organism>
<proteinExistence type="predicted"/>
<evidence type="ECO:0000313" key="2">
    <source>
        <dbReference type="EMBL" id="ROR80221.1"/>
    </source>
</evidence>
<dbReference type="AlphaFoldDB" id="A0A3N2BY78"/>